<keyword evidence="5" id="KW-1185">Reference proteome</keyword>
<protein>
    <submittedName>
        <fullName evidence="4">Extracellular solute-binding protein</fullName>
    </submittedName>
</protein>
<evidence type="ECO:0000256" key="2">
    <source>
        <dbReference type="SAM" id="MobiDB-lite"/>
    </source>
</evidence>
<gene>
    <name evidence="4" type="ORF">EDM59_24670</name>
</gene>
<dbReference type="PANTHER" id="PTHR30006">
    <property type="entry name" value="THIAMINE-BINDING PERIPLASMIC PROTEIN-RELATED"/>
    <property type="match status" value="1"/>
</dbReference>
<organism evidence="4 5">
    <name type="scientific">Brevibacillus nitrificans</name>
    <dbReference type="NCBI Taxonomy" id="651560"/>
    <lineage>
        <taxon>Bacteria</taxon>
        <taxon>Bacillati</taxon>
        <taxon>Bacillota</taxon>
        <taxon>Bacilli</taxon>
        <taxon>Bacillales</taxon>
        <taxon>Paenibacillaceae</taxon>
        <taxon>Brevibacillus</taxon>
    </lineage>
</organism>
<dbReference type="Proteomes" id="UP000269573">
    <property type="component" value="Unassembled WGS sequence"/>
</dbReference>
<feature type="compositionally biased region" description="Basic and acidic residues" evidence="2">
    <location>
        <begin position="335"/>
        <end position="344"/>
    </location>
</feature>
<dbReference type="EMBL" id="RHHU01000017">
    <property type="protein sequence ID" value="RNB80524.1"/>
    <property type="molecule type" value="Genomic_DNA"/>
</dbReference>
<keyword evidence="1 3" id="KW-0732">Signal</keyword>
<dbReference type="PROSITE" id="PS51257">
    <property type="entry name" value="PROKAR_LIPOPROTEIN"/>
    <property type="match status" value="1"/>
</dbReference>
<reference evidence="4 5" key="1">
    <citation type="submission" date="2018-10" db="EMBL/GenBank/DDBJ databases">
        <title>Phylogenomics of Brevibacillus.</title>
        <authorList>
            <person name="Dunlap C."/>
        </authorList>
    </citation>
    <scope>NUCLEOTIDE SEQUENCE [LARGE SCALE GENOMIC DNA]</scope>
    <source>
        <strain evidence="4 5">JCM 15774</strain>
    </source>
</reference>
<feature type="chain" id="PRO_5018157683" evidence="3">
    <location>
        <begin position="24"/>
        <end position="387"/>
    </location>
</feature>
<evidence type="ECO:0000256" key="1">
    <source>
        <dbReference type="ARBA" id="ARBA00022729"/>
    </source>
</evidence>
<dbReference type="AlphaFoldDB" id="A0A3M8CXM9"/>
<dbReference type="Gene3D" id="3.40.190.10">
    <property type="entry name" value="Periplasmic binding protein-like II"/>
    <property type="match status" value="2"/>
</dbReference>
<sequence length="387" mass="42586">MKAIGAQKFAAFALSIFLVTGLAACGGQNVPPPAAKTEPAPQTGQAAKEAWEVDFEKTVEAAKQEGEVAIIGPAATSREQLMAEFEKAYPGIKVKYVGMRPSMAVPKILAEQQQGKYLTDILIEGGQQIAFDLYPAGATDDVRKFIVFPDIKDDSHWHLGYEAGYSMANNTGQFVFAVLALPNVHINNDVIPEGEITSFQDLLDPKWKGKMVLQDFSKQAQGHGLLSALAATEGKDFVLKLLEQKPLILDDPRQIVEAYATGKYPIGLGLDNAKLRQFKDQGVIKKSGKLQPPKSEMLSTFPIGVFKNQPHPNATKVFINWFLSKEGQSKFVELTRETQSRRNDVPPSPSPDVRGWDKIDYKTSNLEKGGLEAAKWVTELSKTYFTK</sequence>
<feature type="signal peptide" evidence="3">
    <location>
        <begin position="1"/>
        <end position="23"/>
    </location>
</feature>
<dbReference type="InterPro" id="IPR006059">
    <property type="entry name" value="SBP"/>
</dbReference>
<dbReference type="Pfam" id="PF13416">
    <property type="entry name" value="SBP_bac_8"/>
    <property type="match status" value="1"/>
</dbReference>
<comment type="caution">
    <text evidence="4">The sequence shown here is derived from an EMBL/GenBank/DDBJ whole genome shotgun (WGS) entry which is preliminary data.</text>
</comment>
<evidence type="ECO:0000256" key="3">
    <source>
        <dbReference type="SAM" id="SignalP"/>
    </source>
</evidence>
<evidence type="ECO:0000313" key="4">
    <source>
        <dbReference type="EMBL" id="RNB80524.1"/>
    </source>
</evidence>
<name>A0A3M8CXM9_9BACL</name>
<feature type="region of interest" description="Disordered" evidence="2">
    <location>
        <begin position="335"/>
        <end position="355"/>
    </location>
</feature>
<dbReference type="SUPFAM" id="SSF53850">
    <property type="entry name" value="Periplasmic binding protein-like II"/>
    <property type="match status" value="1"/>
</dbReference>
<dbReference type="RefSeq" id="WP_122926035.1">
    <property type="nucleotide sequence ID" value="NZ_RHHU01000017.1"/>
</dbReference>
<evidence type="ECO:0000313" key="5">
    <source>
        <dbReference type="Proteomes" id="UP000269573"/>
    </source>
</evidence>
<accession>A0A3M8CXM9</accession>
<proteinExistence type="predicted"/>